<dbReference type="AlphaFoldDB" id="A0A6L3W3D5"/>
<dbReference type="EMBL" id="WBMR01000015">
    <property type="protein sequence ID" value="KAB2386123.1"/>
    <property type="molecule type" value="Genomic_DNA"/>
</dbReference>
<organism evidence="1 2">
    <name type="scientific">Actinomadura montaniterrae</name>
    <dbReference type="NCBI Taxonomy" id="1803903"/>
    <lineage>
        <taxon>Bacteria</taxon>
        <taxon>Bacillati</taxon>
        <taxon>Actinomycetota</taxon>
        <taxon>Actinomycetes</taxon>
        <taxon>Streptosporangiales</taxon>
        <taxon>Thermomonosporaceae</taxon>
        <taxon>Actinomadura</taxon>
    </lineage>
</organism>
<dbReference type="RefSeq" id="WP_151539388.1">
    <property type="nucleotide sequence ID" value="NZ_WBMR01000015.1"/>
</dbReference>
<keyword evidence="2" id="KW-1185">Reference proteome</keyword>
<comment type="caution">
    <text evidence="1">The sequence shown here is derived from an EMBL/GenBank/DDBJ whole genome shotgun (WGS) entry which is preliminary data.</text>
</comment>
<reference evidence="1 2" key="1">
    <citation type="submission" date="2019-09" db="EMBL/GenBank/DDBJ databases">
        <title>Actinomadura physcomitrii sp. nov., a novel actinomycete isolated from moss [Physcomitrium sphaericum (Ludw) Fuernr].</title>
        <authorList>
            <person name="Liu C."/>
            <person name="Zhuang X."/>
        </authorList>
    </citation>
    <scope>NUCLEOTIDE SEQUENCE [LARGE SCALE GENOMIC DNA]</scope>
    <source>
        <strain evidence="1 2">CYP1-1B</strain>
    </source>
</reference>
<proteinExistence type="predicted"/>
<dbReference type="Proteomes" id="UP000483004">
    <property type="component" value="Unassembled WGS sequence"/>
</dbReference>
<name>A0A6L3W3D5_9ACTN</name>
<accession>A0A6L3W3D5</accession>
<gene>
    <name evidence="1" type="ORF">F9B16_08255</name>
</gene>
<evidence type="ECO:0000313" key="1">
    <source>
        <dbReference type="EMBL" id="KAB2386123.1"/>
    </source>
</evidence>
<evidence type="ECO:0000313" key="2">
    <source>
        <dbReference type="Proteomes" id="UP000483004"/>
    </source>
</evidence>
<sequence length="80" mass="8638">MTGTLVTRVRVDQWKCSRNVAFGVENGSGPGGMRGGSTWKYQSSMPMIMPEPGNGVNRFFGEFTAGEAMTRTVGYVSLTP</sequence>
<protein>
    <submittedName>
        <fullName evidence="1">Uncharacterized protein</fullName>
    </submittedName>
</protein>